<reference evidence="12 13" key="1">
    <citation type="submission" date="2016-08" db="EMBL/GenBank/DDBJ databases">
        <title>Novel Firmicutes and Novel Genomes.</title>
        <authorList>
            <person name="Poppleton D.I."/>
            <person name="Gribaldo S."/>
        </authorList>
    </citation>
    <scope>NUCLEOTIDE SEQUENCE [LARGE SCALE GENOMIC DNA]</scope>
    <source>
        <strain evidence="12 13">CTT3</strain>
    </source>
</reference>
<feature type="domain" description="4Fe-4S ferredoxin-type" evidence="10">
    <location>
        <begin position="182"/>
        <end position="211"/>
    </location>
</feature>
<keyword evidence="7" id="KW-0408">Iron</keyword>
<dbReference type="InterPro" id="IPR009016">
    <property type="entry name" value="Fe_hydrogenase"/>
</dbReference>
<dbReference type="SMART" id="SM00929">
    <property type="entry name" value="NADH-G_4Fe-4S_3"/>
    <property type="match status" value="1"/>
</dbReference>
<dbReference type="Pfam" id="PF13510">
    <property type="entry name" value="Fer2_4"/>
    <property type="match status" value="1"/>
</dbReference>
<evidence type="ECO:0000256" key="8">
    <source>
        <dbReference type="ARBA" id="ARBA00023014"/>
    </source>
</evidence>
<keyword evidence="5" id="KW-0677">Repeat</keyword>
<evidence type="ECO:0000259" key="10">
    <source>
        <dbReference type="PROSITE" id="PS51379"/>
    </source>
</evidence>
<dbReference type="GO" id="GO:0008137">
    <property type="term" value="F:NADH dehydrogenase (ubiquinone) activity"/>
    <property type="evidence" value="ECO:0007669"/>
    <property type="project" value="InterPro"/>
</dbReference>
<dbReference type="SUPFAM" id="SSF53920">
    <property type="entry name" value="Fe-only hydrogenase"/>
    <property type="match status" value="1"/>
</dbReference>
<organism evidence="12 13">
    <name type="scientific">Thermohalobacter berrensis</name>
    <dbReference type="NCBI Taxonomy" id="99594"/>
    <lineage>
        <taxon>Bacteria</taxon>
        <taxon>Bacillati</taxon>
        <taxon>Bacillota</taxon>
        <taxon>Tissierellia</taxon>
        <taxon>Tissierellales</taxon>
        <taxon>Thermohalobacteraceae</taxon>
        <taxon>Thermohalobacter</taxon>
    </lineage>
</organism>
<dbReference type="Gene3D" id="3.40.950.10">
    <property type="entry name" value="Fe-only Hydrogenase (Larger Subunit), Chain L, domain 3"/>
    <property type="match status" value="1"/>
</dbReference>
<dbReference type="PROSITE" id="PS51085">
    <property type="entry name" value="2FE2S_FER_2"/>
    <property type="match status" value="1"/>
</dbReference>
<keyword evidence="4" id="KW-0479">Metal-binding</keyword>
<dbReference type="FunFam" id="3.30.70.20:FF:000035">
    <property type="entry name" value="Iron hydrogenase 1"/>
    <property type="match status" value="1"/>
</dbReference>
<dbReference type="InterPro" id="IPR019574">
    <property type="entry name" value="NADH_UbQ_OxRdtase_Gsu_4Fe4S-bd"/>
</dbReference>
<dbReference type="Pfam" id="PF02906">
    <property type="entry name" value="Fe_hyd_lg_C"/>
    <property type="match status" value="1"/>
</dbReference>
<dbReference type="Gene3D" id="4.10.260.20">
    <property type="entry name" value="Iron hydrogenase, small subunit"/>
    <property type="match status" value="1"/>
</dbReference>
<evidence type="ECO:0000256" key="6">
    <source>
        <dbReference type="ARBA" id="ARBA00023002"/>
    </source>
</evidence>
<keyword evidence="13" id="KW-1185">Reference proteome</keyword>
<dbReference type="AlphaFoldDB" id="A0A419T2I3"/>
<keyword evidence="2" id="KW-0004">4Fe-4S</keyword>
<dbReference type="NCBIfam" id="NF040763">
    <property type="entry name" value="FeFe_hydrog_A6"/>
    <property type="match status" value="1"/>
</dbReference>
<feature type="domain" description="2Fe-2S ferredoxin-type" evidence="9">
    <location>
        <begin position="2"/>
        <end position="80"/>
    </location>
</feature>
<keyword evidence="3" id="KW-0001">2Fe-2S</keyword>
<dbReference type="InterPro" id="IPR036991">
    <property type="entry name" value="Fe_hydrogenase_ssu_sf"/>
</dbReference>
<dbReference type="InterPro" id="IPR013352">
    <property type="entry name" value="Fe_hydrogenase_subset"/>
</dbReference>
<dbReference type="GO" id="GO:0051539">
    <property type="term" value="F:4 iron, 4 sulfur cluster binding"/>
    <property type="evidence" value="ECO:0007669"/>
    <property type="project" value="UniProtKB-KW"/>
</dbReference>
<evidence type="ECO:0000313" key="13">
    <source>
        <dbReference type="Proteomes" id="UP000284177"/>
    </source>
</evidence>
<dbReference type="Gene3D" id="3.10.20.740">
    <property type="match status" value="1"/>
</dbReference>
<protein>
    <submittedName>
        <fullName evidence="12">Ferredoxin</fullName>
    </submittedName>
</protein>
<dbReference type="InterPro" id="IPR017900">
    <property type="entry name" value="4Fe4S_Fe_S_CS"/>
</dbReference>
<dbReference type="Proteomes" id="UP000284177">
    <property type="component" value="Unassembled WGS sequence"/>
</dbReference>
<dbReference type="SMART" id="SM00902">
    <property type="entry name" value="Fe_hyd_SSU"/>
    <property type="match status" value="1"/>
</dbReference>
<evidence type="ECO:0000256" key="1">
    <source>
        <dbReference type="ARBA" id="ARBA00001966"/>
    </source>
</evidence>
<dbReference type="InterPro" id="IPR036010">
    <property type="entry name" value="2Fe-2S_ferredoxin-like_sf"/>
</dbReference>
<keyword evidence="6" id="KW-0560">Oxidoreductase</keyword>
<dbReference type="SUPFAM" id="SSF54292">
    <property type="entry name" value="2Fe-2S ferredoxin-like"/>
    <property type="match status" value="1"/>
</dbReference>
<dbReference type="GO" id="GO:0042773">
    <property type="term" value="P:ATP synthesis coupled electron transport"/>
    <property type="evidence" value="ECO:0007669"/>
    <property type="project" value="InterPro"/>
</dbReference>
<evidence type="ECO:0000313" key="12">
    <source>
        <dbReference type="EMBL" id="RKD31639.1"/>
    </source>
</evidence>
<accession>A0A419T2I3</accession>
<gene>
    <name evidence="12" type="ORF">BET03_12100</name>
</gene>
<dbReference type="EMBL" id="MCIB01000016">
    <property type="protein sequence ID" value="RKD31639.1"/>
    <property type="molecule type" value="Genomic_DNA"/>
</dbReference>
<dbReference type="InterPro" id="IPR050340">
    <property type="entry name" value="Cytosolic_Fe-S_CAF"/>
</dbReference>
<dbReference type="InterPro" id="IPR001041">
    <property type="entry name" value="2Fe-2S_ferredoxin-type"/>
</dbReference>
<dbReference type="Gene3D" id="3.30.70.20">
    <property type="match status" value="1"/>
</dbReference>
<dbReference type="GO" id="GO:0016020">
    <property type="term" value="C:membrane"/>
    <property type="evidence" value="ECO:0007669"/>
    <property type="project" value="InterPro"/>
</dbReference>
<dbReference type="GO" id="GO:0008901">
    <property type="term" value="F:ferredoxin hydrogenase activity"/>
    <property type="evidence" value="ECO:0007669"/>
    <property type="project" value="InterPro"/>
</dbReference>
<dbReference type="InterPro" id="IPR000283">
    <property type="entry name" value="NADH_UbQ_OxRdtase_75kDa_su_CS"/>
</dbReference>
<evidence type="ECO:0000256" key="4">
    <source>
        <dbReference type="ARBA" id="ARBA00022723"/>
    </source>
</evidence>
<dbReference type="Pfam" id="PF02256">
    <property type="entry name" value="Fe_hyd_SSU"/>
    <property type="match status" value="1"/>
</dbReference>
<comment type="cofactor">
    <cofactor evidence="1">
        <name>[4Fe-4S] cluster</name>
        <dbReference type="ChEBI" id="CHEBI:49883"/>
    </cofactor>
</comment>
<proteinExistence type="predicted"/>
<dbReference type="OrthoDB" id="9805142at2"/>
<evidence type="ECO:0000256" key="3">
    <source>
        <dbReference type="ARBA" id="ARBA00022714"/>
    </source>
</evidence>
<dbReference type="InterPro" id="IPR004108">
    <property type="entry name" value="Fe_hydrogenase_lsu_C"/>
</dbReference>
<dbReference type="InterPro" id="IPR049830">
    <property type="entry name" value="HndD"/>
</dbReference>
<comment type="caution">
    <text evidence="12">The sequence shown here is derived from an EMBL/GenBank/DDBJ whole genome shotgun (WGS) entry which is preliminary data.</text>
</comment>
<dbReference type="GO" id="GO:0051537">
    <property type="term" value="F:2 iron, 2 sulfur cluster binding"/>
    <property type="evidence" value="ECO:0007669"/>
    <property type="project" value="UniProtKB-KW"/>
</dbReference>
<dbReference type="Pfam" id="PF12838">
    <property type="entry name" value="Fer4_7"/>
    <property type="match status" value="1"/>
</dbReference>
<name>A0A419T2I3_9FIRM</name>
<dbReference type="NCBIfam" id="TIGR02512">
    <property type="entry name" value="FeFe_hydrog_A"/>
    <property type="match status" value="1"/>
</dbReference>
<dbReference type="PROSITE" id="PS00641">
    <property type="entry name" value="COMPLEX1_75K_1"/>
    <property type="match status" value="1"/>
</dbReference>
<evidence type="ECO:0000259" key="11">
    <source>
        <dbReference type="PROSITE" id="PS51839"/>
    </source>
</evidence>
<dbReference type="RefSeq" id="WP_120169182.1">
    <property type="nucleotide sequence ID" value="NZ_MCIB01000016.1"/>
</dbReference>
<dbReference type="PROSITE" id="PS00198">
    <property type="entry name" value="4FE4S_FER_1"/>
    <property type="match status" value="1"/>
</dbReference>
<keyword evidence="8" id="KW-0411">Iron-sulfur</keyword>
<dbReference type="GO" id="GO:0005506">
    <property type="term" value="F:iron ion binding"/>
    <property type="evidence" value="ECO:0007669"/>
    <property type="project" value="InterPro"/>
</dbReference>
<feature type="domain" description="4Fe-4S ferredoxin-type" evidence="10">
    <location>
        <begin position="139"/>
        <end position="169"/>
    </location>
</feature>
<dbReference type="SUPFAM" id="SSF54862">
    <property type="entry name" value="4Fe-4S ferredoxins"/>
    <property type="match status" value="1"/>
</dbReference>
<dbReference type="Pfam" id="PF10588">
    <property type="entry name" value="NADH-G_4Fe-4S_3"/>
    <property type="match status" value="1"/>
</dbReference>
<feature type="domain" description="4Fe-4S His(Cys)3-ligated-type" evidence="11">
    <location>
        <begin position="80"/>
        <end position="119"/>
    </location>
</feature>
<evidence type="ECO:0000259" key="9">
    <source>
        <dbReference type="PROSITE" id="PS51085"/>
    </source>
</evidence>
<evidence type="ECO:0000256" key="2">
    <source>
        <dbReference type="ARBA" id="ARBA00022485"/>
    </source>
</evidence>
<dbReference type="Gene3D" id="3.40.50.1780">
    <property type="match status" value="1"/>
</dbReference>
<dbReference type="CDD" id="cd00207">
    <property type="entry name" value="fer2"/>
    <property type="match status" value="1"/>
</dbReference>
<dbReference type="PROSITE" id="PS51839">
    <property type="entry name" value="4FE4S_HC3"/>
    <property type="match status" value="1"/>
</dbReference>
<dbReference type="PROSITE" id="PS51379">
    <property type="entry name" value="4FE4S_FER_2"/>
    <property type="match status" value="2"/>
</dbReference>
<evidence type="ECO:0000256" key="5">
    <source>
        <dbReference type="ARBA" id="ARBA00022737"/>
    </source>
</evidence>
<dbReference type="PANTHER" id="PTHR11615">
    <property type="entry name" value="NITRATE, FORMATE, IRON DEHYDROGENASE"/>
    <property type="match status" value="1"/>
</dbReference>
<sequence length="581" mass="64683">MSNVTLTIDGQRVTVPENYTVLEAARSAGINIPTLCYLKEINEVGACRVCVVEVEGARTLQASCVLQVEDGMVVKTNTKKVREARKAVVELMLSSHDRKCLTCERNNKCELQNLANEFNIKEISFEGKMKVETVDMKSTSIVRDPNKCVLCGRCVSVCNRVQNIGVLGFANRGFETKVGPVAEKSISEVPCINCGQCITACPVGALREKESIDYVWDAIEDSNKHVVVQTAPAIRAALGEEFGLPMGTRVTGKMVAALKRLGFDKVFDTDFAADLTIMEEGHEFLERLKNGEKLPMFTSCCPGWIKYCEHYHPDLLDNISTCKSPQEMMGAVIKSYYAKKNGIDPKDIYVVSVMPCTAKKFESQREELQSTGYADVDIVLTTRELAKMVKQTINDFTSLPEEDFDEVLGESTGASVIFGVTGGVMEAALRTVYEVATGKKLKKLEFENIRGMEGIKEALVEINGKEIKVAVVHSIGQANKLIEKIKAGEKFYHFVEVMACSGGCITGGGQPYVNDKIKLSKDIRKERAKALYNEDKAKKIRKSHENPMINKIYDEYFDKPNSHKSHELLHTHYKKREKHPV</sequence>
<evidence type="ECO:0000256" key="7">
    <source>
        <dbReference type="ARBA" id="ARBA00023004"/>
    </source>
</evidence>
<dbReference type="InterPro" id="IPR017896">
    <property type="entry name" value="4Fe4S_Fe-S-bd"/>
</dbReference>
<dbReference type="InterPro" id="IPR003149">
    <property type="entry name" value="Fe_hydrogenase_ssu"/>
</dbReference>
<dbReference type="FunFam" id="3.10.20.740:FF:000005">
    <property type="entry name" value="NADH:ubiquinone oxidoreductase subunit"/>
    <property type="match status" value="1"/>
</dbReference>